<evidence type="ECO:0000256" key="1">
    <source>
        <dbReference type="SAM" id="MobiDB-lite"/>
    </source>
</evidence>
<feature type="compositionally biased region" description="Basic and acidic residues" evidence="1">
    <location>
        <begin position="1"/>
        <end position="10"/>
    </location>
</feature>
<accession>A0A7J6ST27</accession>
<dbReference type="AlphaFoldDB" id="A0A7J6ST27"/>
<feature type="region of interest" description="Disordered" evidence="1">
    <location>
        <begin position="1"/>
        <end position="42"/>
    </location>
</feature>
<gene>
    <name evidence="2" type="ORF">FOZ62_029110</name>
</gene>
<feature type="non-terminal residue" evidence="2">
    <location>
        <position position="121"/>
    </location>
</feature>
<dbReference type="Proteomes" id="UP000574390">
    <property type="component" value="Unassembled WGS sequence"/>
</dbReference>
<comment type="caution">
    <text evidence="2">The sequence shown here is derived from an EMBL/GenBank/DDBJ whole genome shotgun (WGS) entry which is preliminary data.</text>
</comment>
<protein>
    <submittedName>
        <fullName evidence="2">Uncharacterized protein</fullName>
    </submittedName>
</protein>
<evidence type="ECO:0000313" key="2">
    <source>
        <dbReference type="EMBL" id="KAF4735300.1"/>
    </source>
</evidence>
<reference evidence="2 3" key="1">
    <citation type="submission" date="2020-04" db="EMBL/GenBank/DDBJ databases">
        <title>Perkinsus olseni comparative genomics.</title>
        <authorList>
            <person name="Bogema D.R."/>
        </authorList>
    </citation>
    <scope>NUCLEOTIDE SEQUENCE [LARGE SCALE GENOMIC DNA]</scope>
    <source>
        <strain evidence="2">ATCC PRA-205</strain>
    </source>
</reference>
<organism evidence="2 3">
    <name type="scientific">Perkinsus olseni</name>
    <name type="common">Perkinsus atlanticus</name>
    <dbReference type="NCBI Taxonomy" id="32597"/>
    <lineage>
        <taxon>Eukaryota</taxon>
        <taxon>Sar</taxon>
        <taxon>Alveolata</taxon>
        <taxon>Perkinsozoa</taxon>
        <taxon>Perkinsea</taxon>
        <taxon>Perkinsida</taxon>
        <taxon>Perkinsidae</taxon>
        <taxon>Perkinsus</taxon>
    </lineage>
</organism>
<proteinExistence type="predicted"/>
<sequence length="121" mass="13150">ARMKRLDTRHKQGRVGDVSPPVGFQSTNSSSSGGGGGAGRFSALRVHGDMAAPKEGGNEREKGDLWAIYIGGWTEIEDKILSFLSVPSSYLINRFRWNYYDHQTAACKTAAQANSLCLVSK</sequence>
<evidence type="ECO:0000313" key="3">
    <source>
        <dbReference type="Proteomes" id="UP000574390"/>
    </source>
</evidence>
<name>A0A7J6ST27_PEROL</name>
<dbReference type="EMBL" id="JABANM010012867">
    <property type="protein sequence ID" value="KAF4735300.1"/>
    <property type="molecule type" value="Genomic_DNA"/>
</dbReference>